<dbReference type="PROSITE" id="PS51934">
    <property type="entry name" value="LRAT"/>
    <property type="match status" value="1"/>
</dbReference>
<dbReference type="InterPro" id="IPR000064">
    <property type="entry name" value="NLP_P60_dom"/>
</dbReference>
<organism evidence="6 7">
    <name type="scientific">Bacterioplanoides pacificum</name>
    <dbReference type="NCBI Taxonomy" id="1171596"/>
    <lineage>
        <taxon>Bacteria</taxon>
        <taxon>Pseudomonadati</taxon>
        <taxon>Pseudomonadota</taxon>
        <taxon>Gammaproteobacteria</taxon>
        <taxon>Oceanospirillales</taxon>
        <taxon>Oceanospirillaceae</taxon>
        <taxon>Bacterioplanoides</taxon>
    </lineage>
</organism>
<gene>
    <name evidence="6" type="ORF">ACFOMG_03105</name>
</gene>
<accession>A0ABV7VPI7</accession>
<evidence type="ECO:0000256" key="4">
    <source>
        <dbReference type="ARBA" id="ARBA00022807"/>
    </source>
</evidence>
<dbReference type="InterPro" id="IPR007053">
    <property type="entry name" value="LRAT_dom"/>
</dbReference>
<dbReference type="Proteomes" id="UP001595722">
    <property type="component" value="Unassembled WGS sequence"/>
</dbReference>
<dbReference type="SUPFAM" id="SSF54001">
    <property type="entry name" value="Cysteine proteinases"/>
    <property type="match status" value="1"/>
</dbReference>
<keyword evidence="7" id="KW-1185">Reference proteome</keyword>
<comment type="similarity">
    <text evidence="1">Belongs to the peptidase C40 family.</text>
</comment>
<sequence length="157" mass="17375">MNNNLKSGDLLYRSKGIIQHAGVYLGNGQVLHNSPQNNVELISVDQYSEGKPVKVIRSHVDDHSLLTKRLERILNNDHRYEVVGNNCEHIAYMLIQGRKYSPQLQATLIGAILGGVAGSYTKSGNWLLFLLGGGIAGCLLSNLSRPYSFTYRLEFTG</sequence>
<keyword evidence="6" id="KW-0808">Transferase</keyword>
<evidence type="ECO:0000313" key="6">
    <source>
        <dbReference type="EMBL" id="MFC3679099.1"/>
    </source>
</evidence>
<proteinExistence type="inferred from homology"/>
<evidence type="ECO:0000256" key="3">
    <source>
        <dbReference type="ARBA" id="ARBA00022801"/>
    </source>
</evidence>
<keyword evidence="3" id="KW-0378">Hydrolase</keyword>
<reference evidence="7" key="1">
    <citation type="journal article" date="2019" name="Int. J. Syst. Evol. Microbiol.">
        <title>The Global Catalogue of Microorganisms (GCM) 10K type strain sequencing project: providing services to taxonomists for standard genome sequencing and annotation.</title>
        <authorList>
            <consortium name="The Broad Institute Genomics Platform"/>
            <consortium name="The Broad Institute Genome Sequencing Center for Infectious Disease"/>
            <person name="Wu L."/>
            <person name="Ma J."/>
        </authorList>
    </citation>
    <scope>NUCLEOTIDE SEQUENCE [LARGE SCALE GENOMIC DNA]</scope>
    <source>
        <strain evidence="7">KCTC 42424</strain>
    </source>
</reference>
<dbReference type="EMBL" id="JBHRYB010000001">
    <property type="protein sequence ID" value="MFC3679099.1"/>
    <property type="molecule type" value="Genomic_DNA"/>
</dbReference>
<dbReference type="InterPro" id="IPR038765">
    <property type="entry name" value="Papain-like_cys_pep_sf"/>
</dbReference>
<keyword evidence="2" id="KW-0645">Protease</keyword>
<evidence type="ECO:0000313" key="7">
    <source>
        <dbReference type="Proteomes" id="UP001595722"/>
    </source>
</evidence>
<feature type="domain" description="LRAT" evidence="5">
    <location>
        <begin position="10"/>
        <end position="103"/>
    </location>
</feature>
<evidence type="ECO:0000259" key="5">
    <source>
        <dbReference type="PROSITE" id="PS51934"/>
    </source>
</evidence>
<name>A0ABV7VPI7_9GAMM</name>
<keyword evidence="4" id="KW-0788">Thiol protease</keyword>
<dbReference type="Gene3D" id="3.90.1720.10">
    <property type="entry name" value="endopeptidase domain like (from Nostoc punctiforme)"/>
    <property type="match status" value="1"/>
</dbReference>
<dbReference type="Pfam" id="PF00877">
    <property type="entry name" value="NLPC_P60"/>
    <property type="match status" value="1"/>
</dbReference>
<dbReference type="GO" id="GO:0016746">
    <property type="term" value="F:acyltransferase activity"/>
    <property type="evidence" value="ECO:0007669"/>
    <property type="project" value="UniProtKB-KW"/>
</dbReference>
<dbReference type="RefSeq" id="WP_376864746.1">
    <property type="nucleotide sequence ID" value="NZ_JBHRYB010000001.1"/>
</dbReference>
<evidence type="ECO:0000256" key="2">
    <source>
        <dbReference type="ARBA" id="ARBA00022670"/>
    </source>
</evidence>
<protein>
    <submittedName>
        <fullName evidence="6">Lecithin retinol acyltransferase family protein</fullName>
    </submittedName>
</protein>
<evidence type="ECO:0000256" key="1">
    <source>
        <dbReference type="ARBA" id="ARBA00007074"/>
    </source>
</evidence>
<comment type="caution">
    <text evidence="6">The sequence shown here is derived from an EMBL/GenBank/DDBJ whole genome shotgun (WGS) entry which is preliminary data.</text>
</comment>
<keyword evidence="6" id="KW-0012">Acyltransferase</keyword>